<feature type="region of interest" description="Disordered" evidence="1">
    <location>
        <begin position="28"/>
        <end position="74"/>
    </location>
</feature>
<dbReference type="EMBL" id="OY288114">
    <property type="protein sequence ID" value="CAJ0872095.1"/>
    <property type="molecule type" value="Genomic_DNA"/>
</dbReference>
<evidence type="ECO:0000256" key="1">
    <source>
        <dbReference type="SAM" id="MobiDB-lite"/>
    </source>
</evidence>
<accession>A0AA48RAY0</accession>
<proteinExistence type="predicted"/>
<evidence type="ECO:0000313" key="2">
    <source>
        <dbReference type="EMBL" id="CAJ0872095.1"/>
    </source>
</evidence>
<organism evidence="2">
    <name type="scientific">freshwater sediment metagenome</name>
    <dbReference type="NCBI Taxonomy" id="556182"/>
    <lineage>
        <taxon>unclassified sequences</taxon>
        <taxon>metagenomes</taxon>
        <taxon>ecological metagenomes</taxon>
    </lineage>
</organism>
<reference evidence="2" key="1">
    <citation type="submission" date="2023-07" db="EMBL/GenBank/DDBJ databases">
        <authorList>
            <person name="Pelsma A.J. K."/>
        </authorList>
    </citation>
    <scope>NUCLEOTIDE SEQUENCE</scope>
</reference>
<gene>
    <name evidence="2" type="ORF">AMST5_02385</name>
</gene>
<name>A0AA48RAY0_9ZZZZ</name>
<protein>
    <submittedName>
        <fullName evidence="2">Uncharacterized protein</fullName>
    </submittedName>
</protein>
<dbReference type="AlphaFoldDB" id="A0AA48RAY0"/>
<feature type="compositionally biased region" description="Gly residues" evidence="1">
    <location>
        <begin position="57"/>
        <end position="74"/>
    </location>
</feature>
<sequence>MRKHTRIALVVFMAVTVASPAAAASRAQKAAAKKDEKSLLAKPIEPMPPREEKPRAGWGGAYGGLNSGGGFSDR</sequence>